<gene>
    <name evidence="2" type="ORF">OESDEN_03102</name>
</gene>
<evidence type="ECO:0000313" key="3">
    <source>
        <dbReference type="Proteomes" id="UP000053660"/>
    </source>
</evidence>
<feature type="compositionally biased region" description="Basic and acidic residues" evidence="1">
    <location>
        <begin position="1"/>
        <end position="11"/>
    </location>
</feature>
<dbReference type="EMBL" id="KN549557">
    <property type="protein sequence ID" value="KHJ96933.1"/>
    <property type="molecule type" value="Genomic_DNA"/>
</dbReference>
<sequence>MEPLDPREKRSYSSSSDEIPPPKKKKRKSYSDRQILEKQQEMLTAQTVACENKAMLYSRMMLFFDKAIKLVDTVMKKPPEPLGHSDAYPVLEGDPNLAESVMNP</sequence>
<organism evidence="2 3">
    <name type="scientific">Oesophagostomum dentatum</name>
    <name type="common">Nodular worm</name>
    <dbReference type="NCBI Taxonomy" id="61180"/>
    <lineage>
        <taxon>Eukaryota</taxon>
        <taxon>Metazoa</taxon>
        <taxon>Ecdysozoa</taxon>
        <taxon>Nematoda</taxon>
        <taxon>Chromadorea</taxon>
        <taxon>Rhabditida</taxon>
        <taxon>Rhabditina</taxon>
        <taxon>Rhabditomorpha</taxon>
        <taxon>Strongyloidea</taxon>
        <taxon>Strongylidae</taxon>
        <taxon>Oesophagostomum</taxon>
    </lineage>
</organism>
<feature type="region of interest" description="Disordered" evidence="1">
    <location>
        <begin position="1"/>
        <end position="32"/>
    </location>
</feature>
<evidence type="ECO:0000313" key="2">
    <source>
        <dbReference type="EMBL" id="KHJ96933.1"/>
    </source>
</evidence>
<protein>
    <submittedName>
        <fullName evidence="2">Uncharacterized protein</fullName>
    </submittedName>
</protein>
<evidence type="ECO:0000256" key="1">
    <source>
        <dbReference type="SAM" id="MobiDB-lite"/>
    </source>
</evidence>
<feature type="region of interest" description="Disordered" evidence="1">
    <location>
        <begin position="80"/>
        <end position="104"/>
    </location>
</feature>
<accession>A0A0B1TH91</accession>
<reference evidence="2 3" key="1">
    <citation type="submission" date="2014-03" db="EMBL/GenBank/DDBJ databases">
        <title>Draft genome of the hookworm Oesophagostomum dentatum.</title>
        <authorList>
            <person name="Mitreva M."/>
        </authorList>
    </citation>
    <scope>NUCLEOTIDE SEQUENCE [LARGE SCALE GENOMIC DNA]</scope>
    <source>
        <strain evidence="2 3">OD-Hann</strain>
    </source>
</reference>
<proteinExistence type="predicted"/>
<name>A0A0B1TH91_OESDE</name>
<dbReference type="AlphaFoldDB" id="A0A0B1TH91"/>
<dbReference type="Proteomes" id="UP000053660">
    <property type="component" value="Unassembled WGS sequence"/>
</dbReference>
<keyword evidence="3" id="KW-1185">Reference proteome</keyword>